<dbReference type="PANTHER" id="PTHR44196:SF1">
    <property type="entry name" value="DEHYDROGENASE_REDUCTASE SDR FAMILY MEMBER 7B"/>
    <property type="match status" value="1"/>
</dbReference>
<dbReference type="Pfam" id="PF00106">
    <property type="entry name" value="adh_short"/>
    <property type="match status" value="1"/>
</dbReference>
<evidence type="ECO:0000256" key="1">
    <source>
        <dbReference type="ARBA" id="ARBA00006484"/>
    </source>
</evidence>
<dbReference type="PIRSF" id="PIRSF000126">
    <property type="entry name" value="11-beta-HSD1"/>
    <property type="match status" value="1"/>
</dbReference>
<comment type="similarity">
    <text evidence="1 3">Belongs to the short-chain dehydrogenases/reductases (SDR) family.</text>
</comment>
<proteinExistence type="inferred from homology"/>
<dbReference type="InterPro" id="IPR002347">
    <property type="entry name" value="SDR_fam"/>
</dbReference>
<evidence type="ECO:0000313" key="4">
    <source>
        <dbReference type="EMBL" id="GKT05162.1"/>
    </source>
</evidence>
<dbReference type="PANTHER" id="PTHR44196">
    <property type="entry name" value="DEHYDROGENASE/REDUCTASE SDR FAMILY MEMBER 7B"/>
    <property type="match status" value="1"/>
</dbReference>
<protein>
    <submittedName>
        <fullName evidence="4">Short-chain dehydrogenase</fullName>
    </submittedName>
</protein>
<reference evidence="4 5" key="1">
    <citation type="submission" date="2022-03" db="EMBL/GenBank/DDBJ databases">
        <title>Draft genome sequence of Furfurilactobacillus curtus JCM 31185.</title>
        <authorList>
            <person name="Suzuki S."/>
            <person name="Endo A."/>
            <person name="Kajikawa A."/>
        </authorList>
    </citation>
    <scope>NUCLEOTIDE SEQUENCE [LARGE SCALE GENOMIC DNA]</scope>
    <source>
        <strain evidence="4 5">JCM 31185</strain>
    </source>
</reference>
<dbReference type="Gene3D" id="3.40.50.720">
    <property type="entry name" value="NAD(P)-binding Rossmann-like Domain"/>
    <property type="match status" value="1"/>
</dbReference>
<evidence type="ECO:0000313" key="5">
    <source>
        <dbReference type="Proteomes" id="UP001628078"/>
    </source>
</evidence>
<evidence type="ECO:0000256" key="2">
    <source>
        <dbReference type="ARBA" id="ARBA00023002"/>
    </source>
</evidence>
<sequence>MMNLSSKLKELRNLKNRIVLITGASSGIGQATAFEAAQRGAIVVLIARNQQKLKQVAQQCMIYSGRPAFAYPLDLSDADAVDETLTLIGHEVGSVDVVINAAGFGDMEPGLETDAALTQKMFAVNVLGLIYITRRLASQMIDKHYGAIVNIASVAALIPTPNSAVYTATKAAVTGYSDVMRQELQPFGIQVTTVNPGPVATNFFNVADQQGDYLARVASFTVTPQLVAQRIIDAIGYHVRSLVIPRYFRSLAVAYHLMPGVGDFIMSQVFKPRPAKRIHLSESSQESVE</sequence>
<dbReference type="InterPro" id="IPR036291">
    <property type="entry name" value="NAD(P)-bd_dom_sf"/>
</dbReference>
<keyword evidence="2" id="KW-0560">Oxidoreductase</keyword>
<evidence type="ECO:0000256" key="3">
    <source>
        <dbReference type="RuleBase" id="RU000363"/>
    </source>
</evidence>
<gene>
    <name evidence="4" type="ORF">JCM31185_04510</name>
</gene>
<dbReference type="SUPFAM" id="SSF51735">
    <property type="entry name" value="NAD(P)-binding Rossmann-fold domains"/>
    <property type="match status" value="1"/>
</dbReference>
<organism evidence="4 5">
    <name type="scientific">Furfurilactobacillus curtus</name>
    <dbReference type="NCBI Taxonomy" id="1746200"/>
    <lineage>
        <taxon>Bacteria</taxon>
        <taxon>Bacillati</taxon>
        <taxon>Bacillota</taxon>
        <taxon>Bacilli</taxon>
        <taxon>Lactobacillales</taxon>
        <taxon>Lactobacillaceae</taxon>
        <taxon>Furfurilactobacillus</taxon>
    </lineage>
</organism>
<dbReference type="PRINTS" id="PR00081">
    <property type="entry name" value="GDHRDH"/>
</dbReference>
<accession>A0ABQ5JL66</accession>
<dbReference type="PRINTS" id="PR00080">
    <property type="entry name" value="SDRFAMILY"/>
</dbReference>
<name>A0ABQ5JL66_9LACO</name>
<dbReference type="RefSeq" id="WP_407882417.1">
    <property type="nucleotide sequence ID" value="NZ_BQXO01000001.1"/>
</dbReference>
<dbReference type="Proteomes" id="UP001628078">
    <property type="component" value="Unassembled WGS sequence"/>
</dbReference>
<dbReference type="PROSITE" id="PS00061">
    <property type="entry name" value="ADH_SHORT"/>
    <property type="match status" value="1"/>
</dbReference>
<comment type="caution">
    <text evidence="4">The sequence shown here is derived from an EMBL/GenBank/DDBJ whole genome shotgun (WGS) entry which is preliminary data.</text>
</comment>
<dbReference type="EMBL" id="BQXO01000001">
    <property type="protein sequence ID" value="GKT05162.1"/>
    <property type="molecule type" value="Genomic_DNA"/>
</dbReference>
<keyword evidence="5" id="KW-1185">Reference proteome</keyword>
<dbReference type="InterPro" id="IPR020904">
    <property type="entry name" value="Sc_DH/Rdtase_CS"/>
</dbReference>